<sequence>MHIFFKAALALLLPLQFLGCSATQQPAQVKHIANTYVDSVQHQIAIRRLSDFLHQQDLSEAQKAELFFRRGLLYDEIGLMHLSYFDMLQAIENNPTLVEAYNILGIYYVRQNEFGRAYEAFDSVLELKADHNYAYFNRAIALYYGERPQLALKDFESFYQQDSNDPYRLMWWYFAELAVEQRNPDSQPVALQNLKNRSALLAKNDWGKALIKLYTQELTPEQLLQLAATGNDSEQMLNEKLCEAYFYIAKYYAQLGDKVTAEFYFKAAISTHVYQFVEFRYAQMELARLSNNSTLSADTTEATDI</sequence>
<dbReference type="PROSITE" id="PS50005">
    <property type="entry name" value="TPR"/>
    <property type="match status" value="1"/>
</dbReference>
<keyword evidence="1 2" id="KW-1003">Cell membrane</keyword>
<evidence type="ECO:0000313" key="5">
    <source>
        <dbReference type="EMBL" id="EWH09689.1"/>
    </source>
</evidence>
<dbReference type="STRING" id="1328313.DS2_11173"/>
<evidence type="ECO:0000256" key="3">
    <source>
        <dbReference type="PROSITE-ProRule" id="PRU00339"/>
    </source>
</evidence>
<protein>
    <recommendedName>
        <fullName evidence="2">Lipoprotein NlpI</fullName>
    </recommendedName>
</protein>
<keyword evidence="3" id="KW-0802">TPR repeat</keyword>
<name>W7QA66_9ALTE</name>
<organism evidence="5 6">
    <name type="scientific">Catenovulum agarivorans DS-2</name>
    <dbReference type="NCBI Taxonomy" id="1328313"/>
    <lineage>
        <taxon>Bacteria</taxon>
        <taxon>Pseudomonadati</taxon>
        <taxon>Pseudomonadota</taxon>
        <taxon>Gammaproteobacteria</taxon>
        <taxon>Alteromonadales</taxon>
        <taxon>Alteromonadaceae</taxon>
        <taxon>Catenovulum</taxon>
    </lineage>
</organism>
<dbReference type="Proteomes" id="UP000019276">
    <property type="component" value="Unassembled WGS sequence"/>
</dbReference>
<reference evidence="5 6" key="1">
    <citation type="journal article" date="2014" name="Genome Announc.">
        <title>Draft Genome Sequence of the Agar-Degrading Bacterium Catenovulum sp. Strain DS-2, Isolated from Intestines of Haliotis diversicolor.</title>
        <authorList>
            <person name="Shan D."/>
            <person name="Li X."/>
            <person name="Gu Z."/>
            <person name="Wei G."/>
            <person name="Gao Z."/>
            <person name="Shao Z."/>
        </authorList>
    </citation>
    <scope>NUCLEOTIDE SEQUENCE [LARGE SCALE GENOMIC DNA]</scope>
    <source>
        <strain evidence="5 6">DS-2</strain>
    </source>
</reference>
<comment type="caution">
    <text evidence="5">The sequence shown here is derived from an EMBL/GenBank/DDBJ whole genome shotgun (WGS) entry which is preliminary data.</text>
</comment>
<evidence type="ECO:0000256" key="2">
    <source>
        <dbReference type="PIRNR" id="PIRNR004654"/>
    </source>
</evidence>
<evidence type="ECO:0000313" key="6">
    <source>
        <dbReference type="Proteomes" id="UP000019276"/>
    </source>
</evidence>
<feature type="chain" id="PRO_5004900566" description="Lipoprotein NlpI" evidence="4">
    <location>
        <begin position="23"/>
        <end position="305"/>
    </location>
</feature>
<accession>W7QA66</accession>
<proteinExistence type="predicted"/>
<dbReference type="SUPFAM" id="SSF48452">
    <property type="entry name" value="TPR-like"/>
    <property type="match status" value="1"/>
</dbReference>
<keyword evidence="5" id="KW-0449">Lipoprotein</keyword>
<dbReference type="eggNOG" id="COG4785">
    <property type="taxonomic scope" value="Bacteria"/>
</dbReference>
<keyword evidence="2" id="KW-0472">Membrane</keyword>
<dbReference type="InterPro" id="IPR019734">
    <property type="entry name" value="TPR_rpt"/>
</dbReference>
<gene>
    <name evidence="5" type="ORF">DS2_11173</name>
</gene>
<dbReference type="InterPro" id="IPR023605">
    <property type="entry name" value="Lipoprotein_NlpI"/>
</dbReference>
<evidence type="ECO:0000256" key="1">
    <source>
        <dbReference type="ARBA" id="ARBA00022475"/>
    </source>
</evidence>
<dbReference type="OrthoDB" id="509324at2"/>
<comment type="function">
    <text evidence="2">May be involved in cell division.</text>
</comment>
<dbReference type="GO" id="GO:0005886">
    <property type="term" value="C:plasma membrane"/>
    <property type="evidence" value="ECO:0007669"/>
    <property type="project" value="UniProtKB-SubCell"/>
</dbReference>
<feature type="signal peptide" evidence="4">
    <location>
        <begin position="1"/>
        <end position="22"/>
    </location>
</feature>
<dbReference type="SMART" id="SM00028">
    <property type="entry name" value="TPR"/>
    <property type="match status" value="4"/>
</dbReference>
<dbReference type="NCBIfam" id="NF008391">
    <property type="entry name" value="PRK11189.1"/>
    <property type="match status" value="1"/>
</dbReference>
<dbReference type="PIRSF" id="PIRSF004654">
    <property type="entry name" value="NlpI"/>
    <property type="match status" value="1"/>
</dbReference>
<evidence type="ECO:0000256" key="4">
    <source>
        <dbReference type="SAM" id="SignalP"/>
    </source>
</evidence>
<comment type="subcellular location">
    <subcellularLocation>
        <location evidence="2">Cell membrane</location>
    </subcellularLocation>
</comment>
<dbReference type="AlphaFoldDB" id="W7QA66"/>
<dbReference type="EMBL" id="ARZY01000020">
    <property type="protein sequence ID" value="EWH09689.1"/>
    <property type="molecule type" value="Genomic_DNA"/>
</dbReference>
<dbReference type="RefSeq" id="WP_035014869.1">
    <property type="nucleotide sequence ID" value="NZ_ARZY01000020.1"/>
</dbReference>
<keyword evidence="4" id="KW-0732">Signal</keyword>
<comment type="subunit">
    <text evidence="2">Homodimer.</text>
</comment>
<dbReference type="Pfam" id="PF13181">
    <property type="entry name" value="TPR_8"/>
    <property type="match status" value="1"/>
</dbReference>
<dbReference type="InterPro" id="IPR011990">
    <property type="entry name" value="TPR-like_helical_dom_sf"/>
</dbReference>
<dbReference type="Gene3D" id="1.25.40.10">
    <property type="entry name" value="Tetratricopeptide repeat domain"/>
    <property type="match status" value="1"/>
</dbReference>
<feature type="repeat" description="TPR" evidence="3">
    <location>
        <begin position="98"/>
        <end position="131"/>
    </location>
</feature>
<keyword evidence="6" id="KW-1185">Reference proteome</keyword>
<dbReference type="PATRIC" id="fig|1328313.3.peg.2286"/>